<dbReference type="RefSeq" id="WP_123291437.1">
    <property type="nucleotide sequence ID" value="NZ_RJVA01000016.1"/>
</dbReference>
<gene>
    <name evidence="2" type="ORF">EDC27_2996</name>
</gene>
<reference evidence="2 3" key="1">
    <citation type="submission" date="2018-11" db="EMBL/GenBank/DDBJ databases">
        <title>Genomic Encyclopedia of Type Strains, Phase IV (KMG-IV): sequencing the most valuable type-strain genomes for metagenomic binning, comparative biology and taxonomic classification.</title>
        <authorList>
            <person name="Goeker M."/>
        </authorList>
    </citation>
    <scope>NUCLEOTIDE SEQUENCE [LARGE SCALE GENOMIC DNA]</scope>
    <source>
        <strain evidence="2 3">DSM 22027</strain>
    </source>
</reference>
<evidence type="ECO:0000313" key="2">
    <source>
        <dbReference type="EMBL" id="ROQ89880.1"/>
    </source>
</evidence>
<keyword evidence="1" id="KW-0812">Transmembrane</keyword>
<evidence type="ECO:0000313" key="3">
    <source>
        <dbReference type="Proteomes" id="UP000276223"/>
    </source>
</evidence>
<comment type="caution">
    <text evidence="2">The sequence shown here is derived from an EMBL/GenBank/DDBJ whole genome shotgun (WGS) entry which is preliminary data.</text>
</comment>
<protein>
    <submittedName>
        <fullName evidence="2">Uncharacterized protein</fullName>
    </submittedName>
</protein>
<dbReference type="Proteomes" id="UP000276223">
    <property type="component" value="Unassembled WGS sequence"/>
</dbReference>
<dbReference type="AlphaFoldDB" id="A0A3N1UMD6"/>
<feature type="transmembrane region" description="Helical" evidence="1">
    <location>
        <begin position="32"/>
        <end position="51"/>
    </location>
</feature>
<dbReference type="EMBL" id="RJVA01000016">
    <property type="protein sequence ID" value="ROQ89880.1"/>
    <property type="molecule type" value="Genomic_DNA"/>
</dbReference>
<keyword evidence="3" id="KW-1185">Reference proteome</keyword>
<accession>A0A3N1UMD6</accession>
<keyword evidence="1" id="KW-0472">Membrane</keyword>
<sequence>MSQWAWRLGMLVVGGVPAIVGGGLFWHFFEKWTAVVVWEIVVLFLLSLIIAKGDKKAAQQAHH</sequence>
<organism evidence="2 3">
    <name type="scientific">Desulfosoma caldarium</name>
    <dbReference type="NCBI Taxonomy" id="610254"/>
    <lineage>
        <taxon>Bacteria</taxon>
        <taxon>Pseudomonadati</taxon>
        <taxon>Thermodesulfobacteriota</taxon>
        <taxon>Syntrophobacteria</taxon>
        <taxon>Syntrophobacterales</taxon>
        <taxon>Syntrophobacteraceae</taxon>
        <taxon>Desulfosoma</taxon>
    </lineage>
</organism>
<keyword evidence="1" id="KW-1133">Transmembrane helix</keyword>
<evidence type="ECO:0000256" key="1">
    <source>
        <dbReference type="SAM" id="Phobius"/>
    </source>
</evidence>
<dbReference type="OrthoDB" id="5523007at2"/>
<proteinExistence type="predicted"/>
<feature type="transmembrane region" description="Helical" evidence="1">
    <location>
        <begin position="7"/>
        <end position="26"/>
    </location>
</feature>
<name>A0A3N1UMD6_9BACT</name>